<dbReference type="Proteomes" id="UP001229486">
    <property type="component" value="Unassembled WGS sequence"/>
</dbReference>
<reference evidence="2" key="1">
    <citation type="submission" date="2023-07" db="EMBL/GenBank/DDBJ databases">
        <title>Sorghum-associated microbial communities from plants grown in Nebraska, USA.</title>
        <authorList>
            <person name="Schachtman D."/>
        </authorList>
    </citation>
    <scope>NUCLEOTIDE SEQUENCE</scope>
    <source>
        <strain evidence="2">DS1061</strain>
    </source>
</reference>
<dbReference type="Pfam" id="PF22560">
    <property type="entry name" value="GMT-wHTH"/>
    <property type="match status" value="1"/>
</dbReference>
<dbReference type="EMBL" id="JAURTK010000018">
    <property type="protein sequence ID" value="MDP9651289.1"/>
    <property type="molecule type" value="Genomic_DNA"/>
</dbReference>
<evidence type="ECO:0000313" key="3">
    <source>
        <dbReference type="Proteomes" id="UP001229486"/>
    </source>
</evidence>
<name>A0AB73IMT6_9BURK</name>
<comment type="caution">
    <text evidence="2">The sequence shown here is derived from an EMBL/GenBank/DDBJ whole genome shotgun (WGS) entry which is preliminary data.</text>
</comment>
<sequence>MAKTEEKYDWLVGHAPPKLDQHSAVKHSIVRSYITRYIETLMSQPGIPKLTLSLVDGFAGGGEYLDENGSGSVDGTPLVMLQAVHEARAKINVGRTVTPREIDAEFFFVEKNKESAKYLHHHIEKRRGEGAIANEDYPRIRLRNGDFESELPGVVERIKSRRAGARAIFLLDQYSYDAVSMESLRWLMTELPRAEVILNFNVDSLLTFLSDTERNRKPLRNVGLEKYIPWEQLKHLKSRRDWRATLQRHIAHGIKTETKALFMTLFFVRPHSANPWSYWLVHLSQHYKAHDVMKALHWEHSSEFGHELEPGIFMLGYNPRKDEEYSGQTSLLFDLSGEQRCFEALVDQFGRRLADSGQPITVAQLLETSISNTMADESRLQKVIRGMHASKSIVVTTSEDRNRRPSKLYKPTDIIQYSGQRHFLT</sequence>
<gene>
    <name evidence="2" type="ORF">J2793_006764</name>
</gene>
<dbReference type="InterPro" id="IPR031009">
    <property type="entry name" value="Tcm_partner"/>
</dbReference>
<dbReference type="InterPro" id="IPR054339">
    <property type="entry name" value="GMT_wHTH"/>
</dbReference>
<dbReference type="AlphaFoldDB" id="A0AB73IMT6"/>
<organism evidence="2 3">
    <name type="scientific">Paraburkholderia caledonica</name>
    <dbReference type="NCBI Taxonomy" id="134536"/>
    <lineage>
        <taxon>Bacteria</taxon>
        <taxon>Pseudomonadati</taxon>
        <taxon>Pseudomonadota</taxon>
        <taxon>Betaproteobacteria</taxon>
        <taxon>Burkholderiales</taxon>
        <taxon>Burkholderiaceae</taxon>
        <taxon>Paraburkholderia</taxon>
    </lineage>
</organism>
<proteinExistence type="predicted"/>
<feature type="domain" description="GMT-like wHTH" evidence="1">
    <location>
        <begin position="316"/>
        <end position="396"/>
    </location>
</feature>
<dbReference type="NCBIfam" id="TIGR04474">
    <property type="entry name" value="tcm_partner"/>
    <property type="match status" value="1"/>
</dbReference>
<accession>A0AB73IMT6</accession>
<dbReference type="RefSeq" id="WP_392395940.1">
    <property type="nucleotide sequence ID" value="NZ_JAURTK010000018.1"/>
</dbReference>
<evidence type="ECO:0000313" key="2">
    <source>
        <dbReference type="EMBL" id="MDP9651289.1"/>
    </source>
</evidence>
<protein>
    <submittedName>
        <fullName evidence="2">Three-Cys-motif partner protein</fullName>
    </submittedName>
</protein>
<evidence type="ECO:0000259" key="1">
    <source>
        <dbReference type="Pfam" id="PF22560"/>
    </source>
</evidence>